<dbReference type="RefSeq" id="WP_190788495.1">
    <property type="nucleotide sequence ID" value="NZ_JACXLC010000001.1"/>
</dbReference>
<name>A0ABR8KQQ4_9SPHN</name>
<dbReference type="Pfam" id="PF07969">
    <property type="entry name" value="Amidohydro_3"/>
    <property type="match status" value="1"/>
</dbReference>
<dbReference type="Proteomes" id="UP000635384">
    <property type="component" value="Unassembled WGS sequence"/>
</dbReference>
<protein>
    <submittedName>
        <fullName evidence="4">Amidohydrolase family protein</fullName>
    </submittedName>
</protein>
<feature type="domain" description="Amidohydrolase 3" evidence="3">
    <location>
        <begin position="367"/>
        <end position="420"/>
    </location>
</feature>
<gene>
    <name evidence="4" type="ORF">IB285_12615</name>
</gene>
<feature type="chain" id="PRO_5045833157" evidence="2">
    <location>
        <begin position="25"/>
        <end position="460"/>
    </location>
</feature>
<dbReference type="PANTHER" id="PTHR43135:SF3">
    <property type="entry name" value="ALPHA-D-RIBOSE 1-METHYLPHOSPHONATE 5-TRIPHOSPHATE DIPHOSPHATASE"/>
    <property type="match status" value="1"/>
</dbReference>
<reference evidence="4 5" key="1">
    <citation type="submission" date="2020-09" db="EMBL/GenBank/DDBJ databases">
        <authorList>
            <person name="Yoon J.-W."/>
        </authorList>
    </citation>
    <scope>NUCLEOTIDE SEQUENCE [LARGE SCALE GENOMIC DNA]</scope>
    <source>
        <strain evidence="4 5">KMU-140</strain>
    </source>
</reference>
<keyword evidence="5" id="KW-1185">Reference proteome</keyword>
<dbReference type="Gene3D" id="3.20.20.140">
    <property type="entry name" value="Metal-dependent hydrolases"/>
    <property type="match status" value="1"/>
</dbReference>
<evidence type="ECO:0000313" key="5">
    <source>
        <dbReference type="Proteomes" id="UP000635384"/>
    </source>
</evidence>
<evidence type="ECO:0000256" key="1">
    <source>
        <dbReference type="SAM" id="MobiDB-lite"/>
    </source>
</evidence>
<evidence type="ECO:0000259" key="3">
    <source>
        <dbReference type="Pfam" id="PF07969"/>
    </source>
</evidence>
<dbReference type="EMBL" id="JACXLC010000001">
    <property type="protein sequence ID" value="MBD2843096.1"/>
    <property type="molecule type" value="Genomic_DNA"/>
</dbReference>
<dbReference type="InterPro" id="IPR011059">
    <property type="entry name" value="Metal-dep_hydrolase_composite"/>
</dbReference>
<dbReference type="InterPro" id="IPR051781">
    <property type="entry name" value="Metallo-dep_Hydrolase"/>
</dbReference>
<evidence type="ECO:0000256" key="2">
    <source>
        <dbReference type="SAM" id="SignalP"/>
    </source>
</evidence>
<dbReference type="InterPro" id="IPR013108">
    <property type="entry name" value="Amidohydro_3"/>
</dbReference>
<feature type="signal peptide" evidence="2">
    <location>
        <begin position="1"/>
        <end position="24"/>
    </location>
</feature>
<sequence length="460" mass="46915">MKRLITLAASALALAAVTAAPAAAQDVVITNATVVTGDGGEPVEGGTVVVRSGRVVAAGAGVTPPAGLPSVDAGGAWVTPGLFATITTLGLVDVGAVRASNDTRAGDAPFSAALDVAPVVNANSQNILIHRAAGITRAATTTFPSASIFGGQGAIIDLDADGNPIVRPRAFQMVDLGEGGGRIAGGSRASAHALFRNALREAGSFGDAARIPGMSSRARNVRTGDDVPLDPRMTGGEADRASDTLLTRFDAAALVPVVRGEQMLYVMVERAADIRSVLALKDEFPNLDMVLVGASEGWLVAREIAAAGVPVLADALDALPTGFDQLAATQSNVGRMKQAGVTVALNAGSMENPRRIAQQAGNLVGLARVPGATGLTWGEAFAAISSVPAKISGMGGQAGVLAEGALGDVVIWDGDPLEVTSVPTRVFIGGVEQPLGNHQSRLRDRYRDLDESDLPKAYDW</sequence>
<evidence type="ECO:0000313" key="4">
    <source>
        <dbReference type="EMBL" id="MBD2843096.1"/>
    </source>
</evidence>
<organism evidence="4 5">
    <name type="scientific">Erythrobacter rubeus</name>
    <dbReference type="NCBI Taxonomy" id="2760803"/>
    <lineage>
        <taxon>Bacteria</taxon>
        <taxon>Pseudomonadati</taxon>
        <taxon>Pseudomonadota</taxon>
        <taxon>Alphaproteobacteria</taxon>
        <taxon>Sphingomonadales</taxon>
        <taxon>Erythrobacteraceae</taxon>
        <taxon>Erythrobacter/Porphyrobacter group</taxon>
        <taxon>Erythrobacter</taxon>
    </lineage>
</organism>
<accession>A0ABR8KQQ4</accession>
<keyword evidence="2" id="KW-0732">Signal</keyword>
<dbReference type="PANTHER" id="PTHR43135">
    <property type="entry name" value="ALPHA-D-RIBOSE 1-METHYLPHOSPHONATE 5-TRIPHOSPHATE DIPHOSPHATASE"/>
    <property type="match status" value="1"/>
</dbReference>
<comment type="caution">
    <text evidence="4">The sequence shown here is derived from an EMBL/GenBank/DDBJ whole genome shotgun (WGS) entry which is preliminary data.</text>
</comment>
<feature type="region of interest" description="Disordered" evidence="1">
    <location>
        <begin position="219"/>
        <end position="238"/>
    </location>
</feature>
<proteinExistence type="predicted"/>
<dbReference type="Gene3D" id="2.30.40.10">
    <property type="entry name" value="Urease, subunit C, domain 1"/>
    <property type="match status" value="1"/>
</dbReference>
<dbReference type="SUPFAM" id="SSF51338">
    <property type="entry name" value="Composite domain of metallo-dependent hydrolases"/>
    <property type="match status" value="1"/>
</dbReference>